<accession>A0A426XHC2</accession>
<dbReference type="EMBL" id="AMZH03020807">
    <property type="protein sequence ID" value="RRT38843.1"/>
    <property type="molecule type" value="Genomic_DNA"/>
</dbReference>
<sequence>RGQSSFWEEQTTIGCAVTLPFGPLSFFLSPFHFTLPFIVFCVEGVLFVCSKPSWVLGPNQWLLLINEKSC</sequence>
<gene>
    <name evidence="1" type="ORF">B296_00052696</name>
</gene>
<reference evidence="1 2" key="1">
    <citation type="journal article" date="2014" name="Agronomy (Basel)">
        <title>A Draft Genome Sequence for Ensete ventricosum, the Drought-Tolerant Tree Against Hunger.</title>
        <authorList>
            <person name="Harrison J."/>
            <person name="Moore K.A."/>
            <person name="Paszkiewicz K."/>
            <person name="Jones T."/>
            <person name="Grant M."/>
            <person name="Ambacheew D."/>
            <person name="Muzemil S."/>
            <person name="Studholme D.J."/>
        </authorList>
    </citation>
    <scope>NUCLEOTIDE SEQUENCE [LARGE SCALE GENOMIC DNA]</scope>
</reference>
<evidence type="ECO:0000313" key="1">
    <source>
        <dbReference type="EMBL" id="RRT38843.1"/>
    </source>
</evidence>
<organism evidence="1 2">
    <name type="scientific">Ensete ventricosum</name>
    <name type="common">Abyssinian banana</name>
    <name type="synonym">Musa ensete</name>
    <dbReference type="NCBI Taxonomy" id="4639"/>
    <lineage>
        <taxon>Eukaryota</taxon>
        <taxon>Viridiplantae</taxon>
        <taxon>Streptophyta</taxon>
        <taxon>Embryophyta</taxon>
        <taxon>Tracheophyta</taxon>
        <taxon>Spermatophyta</taxon>
        <taxon>Magnoliopsida</taxon>
        <taxon>Liliopsida</taxon>
        <taxon>Zingiberales</taxon>
        <taxon>Musaceae</taxon>
        <taxon>Ensete</taxon>
    </lineage>
</organism>
<proteinExistence type="predicted"/>
<dbReference type="Proteomes" id="UP000287651">
    <property type="component" value="Unassembled WGS sequence"/>
</dbReference>
<dbReference type="AlphaFoldDB" id="A0A426XHC2"/>
<protein>
    <submittedName>
        <fullName evidence="1">Uncharacterized protein</fullName>
    </submittedName>
</protein>
<feature type="non-terminal residue" evidence="1">
    <location>
        <position position="1"/>
    </location>
</feature>
<evidence type="ECO:0000313" key="2">
    <source>
        <dbReference type="Proteomes" id="UP000287651"/>
    </source>
</evidence>
<comment type="caution">
    <text evidence="1">The sequence shown here is derived from an EMBL/GenBank/DDBJ whole genome shotgun (WGS) entry which is preliminary data.</text>
</comment>
<name>A0A426XHC2_ENSVE</name>